<keyword evidence="2" id="KW-1185">Reference proteome</keyword>
<evidence type="ECO:0000313" key="2">
    <source>
        <dbReference type="Proteomes" id="UP000593577"/>
    </source>
</evidence>
<evidence type="ECO:0000313" key="1">
    <source>
        <dbReference type="EMBL" id="MBA0698749.1"/>
    </source>
</evidence>
<name>A0A7J8YIA8_GOSAI</name>
<proteinExistence type="predicted"/>
<comment type="caution">
    <text evidence="1">The sequence shown here is derived from an EMBL/GenBank/DDBJ whole genome shotgun (WGS) entry which is preliminary data.</text>
</comment>
<sequence length="20" mass="2594">MRKWWRKERNRGNCSWDLGD</sequence>
<gene>
    <name evidence="1" type="ORF">Goari_000444</name>
</gene>
<organism evidence="1 2">
    <name type="scientific">Gossypium aridum</name>
    <name type="common">American cotton</name>
    <name type="synonym">Erioxylum aridum</name>
    <dbReference type="NCBI Taxonomy" id="34290"/>
    <lineage>
        <taxon>Eukaryota</taxon>
        <taxon>Viridiplantae</taxon>
        <taxon>Streptophyta</taxon>
        <taxon>Embryophyta</taxon>
        <taxon>Tracheophyta</taxon>
        <taxon>Spermatophyta</taxon>
        <taxon>Magnoliopsida</taxon>
        <taxon>eudicotyledons</taxon>
        <taxon>Gunneridae</taxon>
        <taxon>Pentapetalae</taxon>
        <taxon>rosids</taxon>
        <taxon>malvids</taxon>
        <taxon>Malvales</taxon>
        <taxon>Malvaceae</taxon>
        <taxon>Malvoideae</taxon>
        <taxon>Gossypium</taxon>
    </lineage>
</organism>
<dbReference type="AlphaFoldDB" id="A0A7J8YIA8"/>
<accession>A0A7J8YIA8</accession>
<dbReference type="EMBL" id="JABFAA010000013">
    <property type="protein sequence ID" value="MBA0698749.1"/>
    <property type="molecule type" value="Genomic_DNA"/>
</dbReference>
<protein>
    <submittedName>
        <fullName evidence="1">Uncharacterized protein</fullName>
    </submittedName>
</protein>
<dbReference type="Proteomes" id="UP000593577">
    <property type="component" value="Unassembled WGS sequence"/>
</dbReference>
<reference evidence="1 2" key="1">
    <citation type="journal article" date="2019" name="Genome Biol. Evol.">
        <title>Insights into the evolution of the New World diploid cottons (Gossypium, subgenus Houzingenia) based on genome sequencing.</title>
        <authorList>
            <person name="Grover C.E."/>
            <person name="Arick M.A. 2nd"/>
            <person name="Thrash A."/>
            <person name="Conover J.L."/>
            <person name="Sanders W.S."/>
            <person name="Peterson D.G."/>
            <person name="Frelichowski J.E."/>
            <person name="Scheffler J.A."/>
            <person name="Scheffler B.E."/>
            <person name="Wendel J.F."/>
        </authorList>
    </citation>
    <scope>NUCLEOTIDE SEQUENCE [LARGE SCALE GENOMIC DNA]</scope>
    <source>
        <strain evidence="1">185</strain>
        <tissue evidence="1">Leaf</tissue>
    </source>
</reference>